<protein>
    <recommendedName>
        <fullName evidence="1">Transcription factor TFIIIB component B'' Myb domain-containing protein</fullName>
    </recommendedName>
</protein>
<reference evidence="2 3" key="1">
    <citation type="submission" date="2024-04" db="EMBL/GenBank/DDBJ databases">
        <title>Genome assembly C_amara_ONT_v2.</title>
        <authorList>
            <person name="Yant L."/>
            <person name="Moore C."/>
            <person name="Slenker M."/>
        </authorList>
    </citation>
    <scope>NUCLEOTIDE SEQUENCE [LARGE SCALE GENOMIC DNA]</scope>
    <source>
        <tissue evidence="2">Leaf</tissue>
    </source>
</reference>
<evidence type="ECO:0000313" key="2">
    <source>
        <dbReference type="EMBL" id="KAL1213551.1"/>
    </source>
</evidence>
<dbReference type="InterPro" id="IPR039467">
    <property type="entry name" value="TFIIIB_B''_Myb"/>
</dbReference>
<feature type="domain" description="Transcription factor TFIIIB component B'' Myb" evidence="1">
    <location>
        <begin position="43"/>
        <end position="95"/>
    </location>
</feature>
<dbReference type="SUPFAM" id="SSF46689">
    <property type="entry name" value="Homeodomain-like"/>
    <property type="match status" value="1"/>
</dbReference>
<dbReference type="AlphaFoldDB" id="A0ABD1B3K3"/>
<accession>A0ABD1B3K3</accession>
<dbReference type="CDD" id="cd00167">
    <property type="entry name" value="SANT"/>
    <property type="match status" value="1"/>
</dbReference>
<dbReference type="Gene3D" id="1.20.58.1880">
    <property type="match status" value="1"/>
</dbReference>
<dbReference type="PANTHER" id="PTHR22929">
    <property type="entry name" value="RNA POLYMERASE III TRANSCRIPTION INITIATION FACTOR B"/>
    <property type="match status" value="1"/>
</dbReference>
<organism evidence="2 3">
    <name type="scientific">Cardamine amara subsp. amara</name>
    <dbReference type="NCBI Taxonomy" id="228776"/>
    <lineage>
        <taxon>Eukaryota</taxon>
        <taxon>Viridiplantae</taxon>
        <taxon>Streptophyta</taxon>
        <taxon>Embryophyta</taxon>
        <taxon>Tracheophyta</taxon>
        <taxon>Spermatophyta</taxon>
        <taxon>Magnoliopsida</taxon>
        <taxon>eudicotyledons</taxon>
        <taxon>Gunneridae</taxon>
        <taxon>Pentapetalae</taxon>
        <taxon>rosids</taxon>
        <taxon>malvids</taxon>
        <taxon>Brassicales</taxon>
        <taxon>Brassicaceae</taxon>
        <taxon>Cardamineae</taxon>
        <taxon>Cardamine</taxon>
    </lineage>
</organism>
<comment type="caution">
    <text evidence="2">The sequence shown here is derived from an EMBL/GenBank/DDBJ whole genome shotgun (WGS) entry which is preliminary data.</text>
</comment>
<evidence type="ECO:0000259" key="1">
    <source>
        <dbReference type="Pfam" id="PF15963"/>
    </source>
</evidence>
<dbReference type="PANTHER" id="PTHR22929:SF0">
    <property type="entry name" value="TRANSCRIPTION FACTOR TFIIIB COMPONENT B'' HOMOLOG"/>
    <property type="match status" value="1"/>
</dbReference>
<gene>
    <name evidence="2" type="ORF">V5N11_000623</name>
</gene>
<dbReference type="Proteomes" id="UP001558713">
    <property type="component" value="Unassembled WGS sequence"/>
</dbReference>
<evidence type="ECO:0000313" key="3">
    <source>
        <dbReference type="Proteomes" id="UP001558713"/>
    </source>
</evidence>
<dbReference type="InterPro" id="IPR001005">
    <property type="entry name" value="SANT/Myb"/>
</dbReference>
<dbReference type="InterPro" id="IPR009057">
    <property type="entry name" value="Homeodomain-like_sf"/>
</dbReference>
<dbReference type="EMBL" id="JBANAX010000336">
    <property type="protein sequence ID" value="KAL1213551.1"/>
    <property type="molecule type" value="Genomic_DNA"/>
</dbReference>
<name>A0ABD1B3K3_CARAN</name>
<keyword evidence="3" id="KW-1185">Reference proteome</keyword>
<sequence length="95" mass="11310">MNASESQYYSKGFDVVDEFGIESSKNQEATVIKQDSPINYQMYMNKTSRSRWSKQNNELFYEGIQEFGSNLSMVQQLFPDRTREQMKLKFKLEER</sequence>
<dbReference type="Pfam" id="PF15963">
    <property type="entry name" value="Myb_DNA-bind_7"/>
    <property type="match status" value="1"/>
</dbReference>
<proteinExistence type="predicted"/>